<evidence type="ECO:0000256" key="1">
    <source>
        <dbReference type="SAM" id="MobiDB-lite"/>
    </source>
</evidence>
<feature type="chain" id="PRO_5043314862" evidence="2">
    <location>
        <begin position="17"/>
        <end position="221"/>
    </location>
</feature>
<name>A0AAV1JW21_9NEOP</name>
<feature type="signal peptide" evidence="2">
    <location>
        <begin position="1"/>
        <end position="16"/>
    </location>
</feature>
<dbReference type="EMBL" id="CAVLEF010000203">
    <property type="protein sequence ID" value="CAK1553002.1"/>
    <property type="molecule type" value="Genomic_DNA"/>
</dbReference>
<evidence type="ECO:0000313" key="3">
    <source>
        <dbReference type="EMBL" id="CAK1553002.1"/>
    </source>
</evidence>
<organism evidence="3 4">
    <name type="scientific">Leptosia nina</name>
    <dbReference type="NCBI Taxonomy" id="320188"/>
    <lineage>
        <taxon>Eukaryota</taxon>
        <taxon>Metazoa</taxon>
        <taxon>Ecdysozoa</taxon>
        <taxon>Arthropoda</taxon>
        <taxon>Hexapoda</taxon>
        <taxon>Insecta</taxon>
        <taxon>Pterygota</taxon>
        <taxon>Neoptera</taxon>
        <taxon>Endopterygota</taxon>
        <taxon>Lepidoptera</taxon>
        <taxon>Glossata</taxon>
        <taxon>Ditrysia</taxon>
        <taxon>Papilionoidea</taxon>
        <taxon>Pieridae</taxon>
        <taxon>Pierinae</taxon>
        <taxon>Leptosia</taxon>
    </lineage>
</organism>
<dbReference type="AlphaFoldDB" id="A0AAV1JW21"/>
<reference evidence="3 4" key="1">
    <citation type="submission" date="2023-11" db="EMBL/GenBank/DDBJ databases">
        <authorList>
            <person name="Okamura Y."/>
        </authorList>
    </citation>
    <scope>NUCLEOTIDE SEQUENCE [LARGE SCALE GENOMIC DNA]</scope>
</reference>
<sequence>MKYFVAFLALVAVAAAVNNKPINNDSAQVEAILAAINSPHTDPATAALLQAQLKEILGALTPEIDFGPAIIDGNENINIDPAIVPEEIDTNPAIVPEEIDTNPAVVPEEIDTNPALVPENIVDPAVVPPPAAGSALVQVIVNIKSSKPASKPQPIDNNPAIVPEETPASVPEDIDITPALVPEEINVNKPDIKPEIKPQPADISKPTLPSDPALDLTDNLN</sequence>
<keyword evidence="4" id="KW-1185">Reference proteome</keyword>
<keyword evidence="2" id="KW-0732">Signal</keyword>
<proteinExistence type="predicted"/>
<feature type="region of interest" description="Disordered" evidence="1">
    <location>
        <begin position="186"/>
        <end position="221"/>
    </location>
</feature>
<feature type="region of interest" description="Disordered" evidence="1">
    <location>
        <begin position="147"/>
        <end position="171"/>
    </location>
</feature>
<gene>
    <name evidence="3" type="ORF">LNINA_LOCUS12022</name>
</gene>
<accession>A0AAV1JW21</accession>
<evidence type="ECO:0000313" key="4">
    <source>
        <dbReference type="Proteomes" id="UP001497472"/>
    </source>
</evidence>
<evidence type="ECO:0000256" key="2">
    <source>
        <dbReference type="SAM" id="SignalP"/>
    </source>
</evidence>
<dbReference type="Proteomes" id="UP001497472">
    <property type="component" value="Unassembled WGS sequence"/>
</dbReference>
<comment type="caution">
    <text evidence="3">The sequence shown here is derived from an EMBL/GenBank/DDBJ whole genome shotgun (WGS) entry which is preliminary data.</text>
</comment>
<protein>
    <submittedName>
        <fullName evidence="3">Uncharacterized protein</fullName>
    </submittedName>
</protein>